<evidence type="ECO:0000313" key="5">
    <source>
        <dbReference type="EMBL" id="SVD19716.1"/>
    </source>
</evidence>
<dbReference type="SMART" id="SM01001">
    <property type="entry name" value="AIRC"/>
    <property type="match status" value="1"/>
</dbReference>
<protein>
    <recommendedName>
        <fullName evidence="4">PurE domain-containing protein</fullName>
    </recommendedName>
</protein>
<proteinExistence type="inferred from homology"/>
<evidence type="ECO:0000259" key="4">
    <source>
        <dbReference type="SMART" id="SM01001"/>
    </source>
</evidence>
<evidence type="ECO:0000256" key="3">
    <source>
        <dbReference type="ARBA" id="ARBA00025704"/>
    </source>
</evidence>
<dbReference type="GO" id="GO:0016853">
    <property type="term" value="F:isomerase activity"/>
    <property type="evidence" value="ECO:0007669"/>
    <property type="project" value="UniProtKB-KW"/>
</dbReference>
<dbReference type="InterPro" id="IPR033747">
    <property type="entry name" value="PurE_ClassI"/>
</dbReference>
<dbReference type="Gene3D" id="3.40.50.1970">
    <property type="match status" value="1"/>
</dbReference>
<dbReference type="NCBIfam" id="TIGR01162">
    <property type="entry name" value="purE"/>
    <property type="match status" value="1"/>
</dbReference>
<dbReference type="EMBL" id="UINC01135519">
    <property type="protein sequence ID" value="SVD19716.1"/>
    <property type="molecule type" value="Genomic_DNA"/>
</dbReference>
<dbReference type="HAMAP" id="MF_01929">
    <property type="entry name" value="PurE_classI"/>
    <property type="match status" value="1"/>
</dbReference>
<gene>
    <name evidence="5" type="ORF">METZ01_LOCUS372570</name>
</gene>
<dbReference type="PIRSF" id="PIRSF001338">
    <property type="entry name" value="AIR_carboxylase"/>
    <property type="match status" value="1"/>
</dbReference>
<organism evidence="5">
    <name type="scientific">marine metagenome</name>
    <dbReference type="NCBI Taxonomy" id="408172"/>
    <lineage>
        <taxon>unclassified sequences</taxon>
        <taxon>metagenomes</taxon>
        <taxon>ecological metagenomes</taxon>
    </lineage>
</organism>
<accession>A0A382TCD9</accession>
<dbReference type="PANTHER" id="PTHR23046">
    <property type="entry name" value="PHOSPHORIBOSYLAMINOIMIDAZOLE CARBOXYLASE CATALYTIC SUBUNIT"/>
    <property type="match status" value="1"/>
</dbReference>
<evidence type="ECO:0000256" key="2">
    <source>
        <dbReference type="ARBA" id="ARBA00023235"/>
    </source>
</evidence>
<dbReference type="InterPro" id="IPR024694">
    <property type="entry name" value="PurE_prokaryotes"/>
</dbReference>
<comment type="pathway">
    <text evidence="3">Purine metabolism.</text>
</comment>
<keyword evidence="1" id="KW-0658">Purine biosynthesis</keyword>
<keyword evidence="2" id="KW-0413">Isomerase</keyword>
<feature type="domain" description="PurE" evidence="4">
    <location>
        <begin position="3"/>
        <end position="154"/>
    </location>
</feature>
<dbReference type="SUPFAM" id="SSF52255">
    <property type="entry name" value="N5-CAIR mutase (phosphoribosylaminoimidazole carboxylase, PurE)"/>
    <property type="match status" value="1"/>
</dbReference>
<dbReference type="AlphaFoldDB" id="A0A382TCD9"/>
<reference evidence="5" key="1">
    <citation type="submission" date="2018-05" db="EMBL/GenBank/DDBJ databases">
        <authorList>
            <person name="Lanie J.A."/>
            <person name="Ng W.-L."/>
            <person name="Kazmierczak K.M."/>
            <person name="Andrzejewski T.M."/>
            <person name="Davidsen T.M."/>
            <person name="Wayne K.J."/>
            <person name="Tettelin H."/>
            <person name="Glass J.I."/>
            <person name="Rusch D."/>
            <person name="Podicherti R."/>
            <person name="Tsui H.-C.T."/>
            <person name="Winkler M.E."/>
        </authorList>
    </citation>
    <scope>NUCLEOTIDE SEQUENCE</scope>
</reference>
<dbReference type="InterPro" id="IPR000031">
    <property type="entry name" value="PurE_dom"/>
</dbReference>
<feature type="non-terminal residue" evidence="5">
    <location>
        <position position="1"/>
    </location>
</feature>
<evidence type="ECO:0000256" key="1">
    <source>
        <dbReference type="ARBA" id="ARBA00022755"/>
    </source>
</evidence>
<name>A0A382TCD9_9ZZZZ</name>
<sequence>VSATVSIITGSESDMHLANKCAETLRSLSIDSSINVYSAHRTPELLKKHLDETETGGTKIYIAIAGLAAHLAGTIAAKTTKPVIGIPAENGPLSGIDALLSTVQMPKGIPVATVAIGTHGAANAAYLAAQILSLGSEEIVQKLVSLRKKNSEEVVEVNEKLEKK</sequence>
<dbReference type="GO" id="GO:0006189">
    <property type="term" value="P:'de novo' IMP biosynthetic process"/>
    <property type="evidence" value="ECO:0007669"/>
    <property type="project" value="InterPro"/>
</dbReference>
<dbReference type="PANTHER" id="PTHR23046:SF2">
    <property type="entry name" value="PHOSPHORIBOSYLAMINOIMIDAZOLE CARBOXYLASE"/>
    <property type="match status" value="1"/>
</dbReference>
<dbReference type="Pfam" id="PF00731">
    <property type="entry name" value="AIRC"/>
    <property type="match status" value="1"/>
</dbReference>